<sequence>MTSGIRAGCRLGLVQSNYHNWNRDRAIDYALMAGDGKGDRLNGANHGVVIRRVVRYNSKTKKRYFHHTEDTFRDHPELVDLMLRSLDARQAILSSARRGEGHH</sequence>
<feature type="non-terminal residue" evidence="1">
    <location>
        <position position="1"/>
    </location>
</feature>
<organism evidence="1 2">
    <name type="scientific">Eragrostis curvula</name>
    <name type="common">weeping love grass</name>
    <dbReference type="NCBI Taxonomy" id="38414"/>
    <lineage>
        <taxon>Eukaryota</taxon>
        <taxon>Viridiplantae</taxon>
        <taxon>Streptophyta</taxon>
        <taxon>Embryophyta</taxon>
        <taxon>Tracheophyta</taxon>
        <taxon>Spermatophyta</taxon>
        <taxon>Magnoliopsida</taxon>
        <taxon>Liliopsida</taxon>
        <taxon>Poales</taxon>
        <taxon>Poaceae</taxon>
        <taxon>PACMAD clade</taxon>
        <taxon>Chloridoideae</taxon>
        <taxon>Eragrostideae</taxon>
        <taxon>Eragrostidinae</taxon>
        <taxon>Eragrostis</taxon>
    </lineage>
</organism>
<dbReference type="Proteomes" id="UP000324897">
    <property type="component" value="Chromosome 2"/>
</dbReference>
<comment type="caution">
    <text evidence="1">The sequence shown here is derived from an EMBL/GenBank/DDBJ whole genome shotgun (WGS) entry which is preliminary data.</text>
</comment>
<dbReference type="OrthoDB" id="329835at2759"/>
<gene>
    <name evidence="1" type="ORF">EJB05_27090</name>
</gene>
<dbReference type="AlphaFoldDB" id="A0A5J9UN01"/>
<dbReference type="Gramene" id="TVU24641">
    <property type="protein sequence ID" value="TVU24641"/>
    <property type="gene ID" value="EJB05_27090"/>
</dbReference>
<evidence type="ECO:0000313" key="1">
    <source>
        <dbReference type="EMBL" id="TVU24641.1"/>
    </source>
</evidence>
<evidence type="ECO:0000313" key="2">
    <source>
        <dbReference type="Proteomes" id="UP000324897"/>
    </source>
</evidence>
<protein>
    <submittedName>
        <fullName evidence="1">Uncharacterized protein</fullName>
    </submittedName>
</protein>
<name>A0A5J9UN01_9POAL</name>
<keyword evidence="2" id="KW-1185">Reference proteome</keyword>
<proteinExistence type="predicted"/>
<reference evidence="1 2" key="1">
    <citation type="journal article" date="2019" name="Sci. Rep.">
        <title>A high-quality genome of Eragrostis curvula grass provides insights into Poaceae evolution and supports new strategies to enhance forage quality.</title>
        <authorList>
            <person name="Carballo J."/>
            <person name="Santos B.A.C.M."/>
            <person name="Zappacosta D."/>
            <person name="Garbus I."/>
            <person name="Selva J.P."/>
            <person name="Gallo C.A."/>
            <person name="Diaz A."/>
            <person name="Albertini E."/>
            <person name="Caccamo M."/>
            <person name="Echenique V."/>
        </authorList>
    </citation>
    <scope>NUCLEOTIDE SEQUENCE [LARGE SCALE GENOMIC DNA]</scope>
    <source>
        <strain evidence="2">cv. Victoria</strain>
        <tissue evidence="1">Leaf</tissue>
    </source>
</reference>
<dbReference type="EMBL" id="RWGY01000013">
    <property type="protein sequence ID" value="TVU24641.1"/>
    <property type="molecule type" value="Genomic_DNA"/>
</dbReference>
<accession>A0A5J9UN01</accession>